<dbReference type="EMBL" id="SLUO01000014">
    <property type="protein sequence ID" value="TCL55605.1"/>
    <property type="molecule type" value="Genomic_DNA"/>
</dbReference>
<feature type="compositionally biased region" description="Acidic residues" evidence="1">
    <location>
        <begin position="270"/>
        <end position="288"/>
    </location>
</feature>
<keyword evidence="3" id="KW-1185">Reference proteome</keyword>
<sequence>MKRRRKIRILITGILIISLGLPSAASLYARETLNGISEKRELIASREDSTYKILEIVPDKSVSRAGFYFAGQEPFSIYGEDGEILFDSWEDDGQSIRPWQSVLELFPSEEERHDYLNLLYDRIKADDRIKGLVEKEEQNNPEQSPITYMEYKEVSEEEYEKEPDKYQKYEVAAGEKLGYFNRVDSEDYTGKRYDVQFVYDGEMQADSAGSFYRVTEEAQKIDVWDTSWDFWENGDVYVSNSDGSYSYAGKLKDIREASEQDTGAGLGTGETEEEGTEALEPENSELEPSESGNPESKPPESGSSESKAPESGSSESKAPESGNPESKPLESGSTESKAPESGNQEPKSPESGNPEPENTGSGNVQGETVNTEWKLYSAPVTEHQDIQDTPVALEEPEEDNILNEPAAGEETEYWYLKFEKIEYEELEADKQYYRAGHYEESEEGAWLFKLMTVDSPYLDTVLFGDTVIYYEGGFINNEWFKRYAYDMEEDILDSFQTKVTVMTIDKLNNWMSEGHSYEEFDFILIQDGSFVSEDGELKGGFIDGADFDKENAERLFSDIISHKIPAVVDSSIVFAKDTSAEEVNMVLNQPMNRDKPYLWKLAALLMQESPDKFMPQDASVAFNFNMIDSATWQSIEGLEGFVADKDKSYVNRNIYVCYEKSFINEGFDRVIWNDSSLGQEKVNANMEGFDDVLLEIENENMYREAEASWVGEPLSTDICESAVLRYIINYEYQRAVYLKSSLNILDIEPTIPDKNSYPLTAGDVMKWIAKDSPITIDNIKITTMTVSEFIGKTEDLNANYDMIYIGTDTDKLNMQNERTIFNDSSMTGLVYFHAGDYRYSDARLGGLLQRDYYSPTKLYEWVKVRYSGLDLTKEKLQALNSYADASYPIVLSENFYTQDSEGETIINESYIDNSSYMYEFSNEMLKKNKKNVFSKKILDGASEGGKAGIKLFSFYINRPKLKLIDTRVKCDYISPNNVYQIAVSGGEYMLEYGFTIQNIGAVSGNTKYHCELYIDINADGKFSPLERIDDISITQGSSSIPSNGLTAGVPYTLRRKVPDGYKGVLNWKIELVQVDNDNIRTSMSGYSQMIGLEPETIRILQICRGPLYWDGGAGAPWLSGGGWWGDSTNRRLNLEDELKNNSSNYYKLVHGGMINGVSYEGIEEDFNIEVNCVTIEEFHDMYESASDKKSVLRDYNMLILGFSDSYQDIKAECINGVGGITEFIESGKSVLFAHDTTSFFNYDYKAYGYPDNKFDVNSYGVVDDSGNRRNNYSYQRYTTDLPWSYNLNTFVRPLVGMDRYGVNELNIVKDENGTVTSVSNTERSNLLKKGAGLRVSDNPILNTQGYDIAYKAKSNKTETVAEVQGYTYSVIALKDQNTTANRKGERNQYLNFNFSKISNGMVKDGQIVDGNGQSDMNAVQVNGGLITTYPYKLKEKFPISNTHAQYYQLNLDSDSDADGEGDLVVWYCLGEDQSGGDNIYSISPNDVVNNYYIYNKGNVTYTGMGHSGRQSAEPAYVEEAKLFINTIIAAYTASVRSPEVMIINEKTQRKLNDIYSYYDAMNNIHLNDNMQDYQKVYFTVNDNNFVKGDRKIAVSFYREAPEGDKEISYKGYNYKVFVMEGLPVFRGDADDNDTNDALADSNALVSGGLYYVRIPRTLLEYREGAGVRQSLYVEACGKIKRYNQEITTPAVYDKVDMVSLQLFELD</sequence>
<reference evidence="2 3" key="1">
    <citation type="submission" date="2019-03" db="EMBL/GenBank/DDBJ databases">
        <title>Genomic Encyclopedia of Type Strains, Phase IV (KMG-IV): sequencing the most valuable type-strain genomes for metagenomic binning, comparative biology and taxonomic classification.</title>
        <authorList>
            <person name="Goeker M."/>
        </authorList>
    </citation>
    <scope>NUCLEOTIDE SEQUENCE [LARGE SCALE GENOMIC DNA]</scope>
    <source>
        <strain evidence="2 3">DSM 100556</strain>
    </source>
</reference>
<evidence type="ECO:0000256" key="1">
    <source>
        <dbReference type="SAM" id="MobiDB-lite"/>
    </source>
</evidence>
<organism evidence="2 3">
    <name type="scientific">Kineothrix alysoides</name>
    <dbReference type="NCBI Taxonomy" id="1469948"/>
    <lineage>
        <taxon>Bacteria</taxon>
        <taxon>Bacillati</taxon>
        <taxon>Bacillota</taxon>
        <taxon>Clostridia</taxon>
        <taxon>Lachnospirales</taxon>
        <taxon>Lachnospiraceae</taxon>
        <taxon>Kineothrix</taxon>
    </lineage>
</organism>
<evidence type="ECO:0000313" key="3">
    <source>
        <dbReference type="Proteomes" id="UP000295718"/>
    </source>
</evidence>
<dbReference type="RefSeq" id="WP_031389841.1">
    <property type="nucleotide sequence ID" value="NZ_JPNB01000001.1"/>
</dbReference>
<dbReference type="OrthoDB" id="38701at2"/>
<feature type="compositionally biased region" description="Polar residues" evidence="1">
    <location>
        <begin position="331"/>
        <end position="346"/>
    </location>
</feature>
<evidence type="ECO:0000313" key="2">
    <source>
        <dbReference type="EMBL" id="TCL55605.1"/>
    </source>
</evidence>
<protein>
    <submittedName>
        <fullName evidence="2">Uncharacterized protein DUF5057</fullName>
    </submittedName>
</protein>
<dbReference type="Proteomes" id="UP000295718">
    <property type="component" value="Unassembled WGS sequence"/>
</dbReference>
<proteinExistence type="predicted"/>
<gene>
    <name evidence="2" type="ORF">EDD76_11414</name>
</gene>
<feature type="compositionally biased region" description="Polar residues" evidence="1">
    <location>
        <begin position="356"/>
        <end position="366"/>
    </location>
</feature>
<name>A0A4R1QT02_9FIRM</name>
<accession>A0A4R1QT02</accession>
<comment type="caution">
    <text evidence="2">The sequence shown here is derived from an EMBL/GenBank/DDBJ whole genome shotgun (WGS) entry which is preliminary data.</text>
</comment>
<feature type="compositionally biased region" description="Low complexity" evidence="1">
    <location>
        <begin position="289"/>
        <end position="322"/>
    </location>
</feature>
<dbReference type="STRING" id="1469948.GCA_000732725_01110"/>
<feature type="region of interest" description="Disordered" evidence="1">
    <location>
        <begin position="259"/>
        <end position="366"/>
    </location>
</feature>